<comment type="caution">
    <text evidence="2">The sequence shown here is derived from an EMBL/GenBank/DDBJ whole genome shotgun (WGS) entry which is preliminary data.</text>
</comment>
<name>A0ABX0ZPL6_9ACTN</name>
<evidence type="ECO:0000313" key="2">
    <source>
        <dbReference type="EMBL" id="NJP45805.1"/>
    </source>
</evidence>
<organism evidence="2 3">
    <name type="scientific">Actinacidiphila epipremni</name>
    <dbReference type="NCBI Taxonomy" id="2053013"/>
    <lineage>
        <taxon>Bacteria</taxon>
        <taxon>Bacillati</taxon>
        <taxon>Actinomycetota</taxon>
        <taxon>Actinomycetes</taxon>
        <taxon>Kitasatosporales</taxon>
        <taxon>Streptomycetaceae</taxon>
        <taxon>Actinacidiphila</taxon>
    </lineage>
</organism>
<protein>
    <submittedName>
        <fullName evidence="2">(2Fe-2S)-binding protein</fullName>
    </submittedName>
</protein>
<dbReference type="EMBL" id="JAATEJ010000017">
    <property type="protein sequence ID" value="NJP45805.1"/>
    <property type="molecule type" value="Genomic_DNA"/>
</dbReference>
<dbReference type="Proteomes" id="UP000734511">
    <property type="component" value="Unassembled WGS sequence"/>
</dbReference>
<sequence>MGAPVSVAQVYRRLAEVCPDLDLTLGAPGPADGPGWVDGARLAHDPAALRGWLEGEAARIQDGCGRQVRPDVVASRALHGYLWSACLLISGPWFLAGRVPRLRLEDVWLGPDAALRVAVPDSYACLPGDPEAGDPEAGWAEAGEAAGGGAAAQVLAGAEALRADLRRAVADHAGPLLAALRPYTRRGERALWGMVGDDLISGLWHLGTALGDEAHGAAMATLLLPGPKPPFPAGADFRPLPGGEQDGRRLTRTRAGCCLYYTIDPQDVCGTCPRLLAAAPAGPLPDHPALAVVPCA</sequence>
<feature type="domain" description="Ferric siderophore reductase C-terminal" evidence="1">
    <location>
        <begin position="254"/>
        <end position="274"/>
    </location>
</feature>
<evidence type="ECO:0000259" key="1">
    <source>
        <dbReference type="Pfam" id="PF11575"/>
    </source>
</evidence>
<evidence type="ECO:0000313" key="3">
    <source>
        <dbReference type="Proteomes" id="UP000734511"/>
    </source>
</evidence>
<gene>
    <name evidence="2" type="ORF">HCN08_20695</name>
</gene>
<keyword evidence="3" id="KW-1185">Reference proteome</keyword>
<dbReference type="InterPro" id="IPR024726">
    <property type="entry name" value="FhuF_C"/>
</dbReference>
<dbReference type="Pfam" id="PF11575">
    <property type="entry name" value="FhuF_C"/>
    <property type="match status" value="1"/>
</dbReference>
<proteinExistence type="predicted"/>
<accession>A0ABX0ZPL6</accession>
<reference evidence="2 3" key="1">
    <citation type="submission" date="2020-03" db="EMBL/GenBank/DDBJ databases">
        <title>WGS of actinomycetes isolated from Thailand.</title>
        <authorList>
            <person name="Thawai C."/>
        </authorList>
    </citation>
    <scope>NUCLEOTIDE SEQUENCE [LARGE SCALE GENOMIC DNA]</scope>
    <source>
        <strain evidence="2 3">PRB2-1</strain>
    </source>
</reference>